<name>A0A6B9F6S3_9EURY</name>
<dbReference type="InterPro" id="IPR029017">
    <property type="entry name" value="Enolase-like_N"/>
</dbReference>
<dbReference type="AlphaFoldDB" id="A0A6B9F6S3"/>
<dbReference type="SUPFAM" id="SSF54826">
    <property type="entry name" value="Enolase N-terminal domain-like"/>
    <property type="match status" value="1"/>
</dbReference>
<sequence>MPPMRINEIEIHEFDYAAERTGTVGGNWVYDPDSTLEPPGFVLTIRTADGTEGHYRGFAFTPPMVAQIRMVAEEHVLGRDPLERREIWQDCWRALRHTDHFGVGPIDVALWDLAGAHHDASVSTLLGGGREALPTYASTTFVDDNGGLDGPEAFADFAAECLDRGYEGFKFHGHPEVRPDVDVAICEALADRVGDRMALMLDASSLYRTYADALEVGRALDDLDFRWYEDPFHDGGVSERAVRKLVDELDTPMLGLEHVRTGPYGVANSLATEATDLVRASAHLDGGITGALKIAETVESFGLDVELLLGGPAHMHLMSALRNSSFFEHGLRNPGSDWILNQGFEGEPESVDDDGRMVVPDGPGLGVDIDWAFVERRRTGHTRIER</sequence>
<dbReference type="Pfam" id="PF13378">
    <property type="entry name" value="MR_MLE_C"/>
    <property type="match status" value="1"/>
</dbReference>
<dbReference type="EMBL" id="CP034345">
    <property type="protein sequence ID" value="QGX94041.1"/>
    <property type="molecule type" value="Genomic_DNA"/>
</dbReference>
<reference evidence="3 4" key="1">
    <citation type="submission" date="2018-12" db="EMBL/GenBank/DDBJ databases">
        <title>Complete genome sequence of Haloplanus rallus MBLA0036.</title>
        <authorList>
            <person name="Nam Y.-d."/>
            <person name="Kang J."/>
            <person name="Chung W.-H."/>
            <person name="Park Y.S."/>
        </authorList>
    </citation>
    <scope>NUCLEOTIDE SEQUENCE [LARGE SCALE GENOMIC DNA]</scope>
    <source>
        <strain evidence="3 4">MBLA0036</strain>
    </source>
</reference>
<evidence type="ECO:0000256" key="1">
    <source>
        <dbReference type="ARBA" id="ARBA00023239"/>
    </source>
</evidence>
<feature type="domain" description="Mandelate racemase/muconate lactonizing enzyme C-terminal" evidence="2">
    <location>
        <begin position="151"/>
        <end position="252"/>
    </location>
</feature>
<keyword evidence="4" id="KW-1185">Reference proteome</keyword>
<evidence type="ECO:0000313" key="3">
    <source>
        <dbReference type="EMBL" id="QGX94041.1"/>
    </source>
</evidence>
<dbReference type="Gene3D" id="3.30.390.10">
    <property type="entry name" value="Enolase-like, N-terminal domain"/>
    <property type="match status" value="1"/>
</dbReference>
<accession>A0A6B9F6S3</accession>
<dbReference type="GO" id="GO:0016829">
    <property type="term" value="F:lyase activity"/>
    <property type="evidence" value="ECO:0007669"/>
    <property type="project" value="UniProtKB-KW"/>
</dbReference>
<dbReference type="InterPro" id="IPR013342">
    <property type="entry name" value="Mandelate_racemase_C"/>
</dbReference>
<dbReference type="InterPro" id="IPR034593">
    <property type="entry name" value="DgoD-like"/>
</dbReference>
<keyword evidence="1" id="KW-0456">Lyase</keyword>
<dbReference type="KEGG" id="hra:EI982_04220"/>
<dbReference type="PANTHER" id="PTHR48080:SF2">
    <property type="entry name" value="D-GALACTONATE DEHYDRATASE"/>
    <property type="match status" value="1"/>
</dbReference>
<dbReference type="SFLD" id="SFLDS00001">
    <property type="entry name" value="Enolase"/>
    <property type="match status" value="1"/>
</dbReference>
<dbReference type="Pfam" id="PF02746">
    <property type="entry name" value="MR_MLE_N"/>
    <property type="match status" value="1"/>
</dbReference>
<proteinExistence type="predicted"/>
<dbReference type="InterPro" id="IPR013341">
    <property type="entry name" value="Mandelate_racemase_N_dom"/>
</dbReference>
<dbReference type="Gene3D" id="3.20.20.120">
    <property type="entry name" value="Enolase-like C-terminal domain"/>
    <property type="match status" value="1"/>
</dbReference>
<protein>
    <submittedName>
        <fullName evidence="3">Mandelate racemase</fullName>
    </submittedName>
</protein>
<dbReference type="SMART" id="SM00922">
    <property type="entry name" value="MR_MLE"/>
    <property type="match status" value="1"/>
</dbReference>
<dbReference type="InterPro" id="IPR036849">
    <property type="entry name" value="Enolase-like_C_sf"/>
</dbReference>
<dbReference type="Proteomes" id="UP000428325">
    <property type="component" value="Chromosome"/>
</dbReference>
<dbReference type="SUPFAM" id="SSF51604">
    <property type="entry name" value="Enolase C-terminal domain-like"/>
    <property type="match status" value="1"/>
</dbReference>
<dbReference type="PANTHER" id="PTHR48080">
    <property type="entry name" value="D-GALACTONATE DEHYDRATASE-RELATED"/>
    <property type="match status" value="1"/>
</dbReference>
<gene>
    <name evidence="3" type="ORF">EI982_04220</name>
</gene>
<evidence type="ECO:0000259" key="2">
    <source>
        <dbReference type="SMART" id="SM00922"/>
    </source>
</evidence>
<dbReference type="InterPro" id="IPR029065">
    <property type="entry name" value="Enolase_C-like"/>
</dbReference>
<organism evidence="3 4">
    <name type="scientific">Haloplanus rallus</name>
    <dbReference type="NCBI Taxonomy" id="1816183"/>
    <lineage>
        <taxon>Archaea</taxon>
        <taxon>Methanobacteriati</taxon>
        <taxon>Methanobacteriota</taxon>
        <taxon>Stenosarchaea group</taxon>
        <taxon>Halobacteria</taxon>
        <taxon>Halobacteriales</taxon>
        <taxon>Haloferacaceae</taxon>
        <taxon>Haloplanus</taxon>
    </lineage>
</organism>
<evidence type="ECO:0000313" key="4">
    <source>
        <dbReference type="Proteomes" id="UP000428325"/>
    </source>
</evidence>